<evidence type="ECO:0000256" key="2">
    <source>
        <dbReference type="ARBA" id="ARBA00007400"/>
    </source>
</evidence>
<keyword evidence="6 7" id="KW-0472">Membrane</keyword>
<evidence type="ECO:0000256" key="6">
    <source>
        <dbReference type="ARBA" id="ARBA00023136"/>
    </source>
</evidence>
<dbReference type="AlphaFoldDB" id="A0A9X2FKS1"/>
<comment type="similarity">
    <text evidence="2">Belongs to the acyltransferase 3 family.</text>
</comment>
<feature type="transmembrane region" description="Helical" evidence="7">
    <location>
        <begin position="138"/>
        <end position="159"/>
    </location>
</feature>
<feature type="transmembrane region" description="Helical" evidence="7">
    <location>
        <begin position="97"/>
        <end position="118"/>
    </location>
</feature>
<comment type="caution">
    <text evidence="9">The sequence shown here is derived from an EMBL/GenBank/DDBJ whole genome shotgun (WGS) entry which is preliminary data.</text>
</comment>
<dbReference type="EMBL" id="JAIULA010000013">
    <property type="protein sequence ID" value="MCP0887180.1"/>
    <property type="molecule type" value="Genomic_DNA"/>
</dbReference>
<dbReference type="GO" id="GO:0005886">
    <property type="term" value="C:plasma membrane"/>
    <property type="evidence" value="ECO:0007669"/>
    <property type="project" value="UniProtKB-SubCell"/>
</dbReference>
<feature type="transmembrane region" description="Helical" evidence="7">
    <location>
        <begin position="275"/>
        <end position="294"/>
    </location>
</feature>
<keyword evidence="4 7" id="KW-0812">Transmembrane</keyword>
<keyword evidence="5 7" id="KW-1133">Transmembrane helix</keyword>
<reference evidence="9 10" key="1">
    <citation type="journal article" date="2023" name="Int. J. Syst. Evol. Microbiol.">
        <title>Ligilactobacillus ubinensis sp. nov., a novel species isolated from the wild ferment of a durian fruit (Durio zibethinus).</title>
        <authorList>
            <person name="Heng Y.C."/>
            <person name="Menon N."/>
            <person name="Chen B."/>
            <person name="Loo B.Z.L."/>
            <person name="Wong G.W.J."/>
            <person name="Lim A.C.H."/>
            <person name="Silvaraju S."/>
            <person name="Kittelmann S."/>
        </authorList>
    </citation>
    <scope>NUCLEOTIDE SEQUENCE [LARGE SCALE GENOMIC DNA]</scope>
    <source>
        <strain evidence="9 10">WILCCON 0076</strain>
    </source>
</reference>
<feature type="transmembrane region" description="Helical" evidence="7">
    <location>
        <begin position="200"/>
        <end position="222"/>
    </location>
</feature>
<organism evidence="9 10">
    <name type="scientific">Ligilactobacillus ubinensis</name>
    <dbReference type="NCBI Taxonomy" id="2876789"/>
    <lineage>
        <taxon>Bacteria</taxon>
        <taxon>Bacillati</taxon>
        <taxon>Bacillota</taxon>
        <taxon>Bacilli</taxon>
        <taxon>Lactobacillales</taxon>
        <taxon>Lactobacillaceae</taxon>
        <taxon>Ligilactobacillus</taxon>
    </lineage>
</organism>
<feature type="transmembrane region" description="Helical" evidence="7">
    <location>
        <begin position="315"/>
        <end position="334"/>
    </location>
</feature>
<dbReference type="RefSeq" id="WP_253360819.1">
    <property type="nucleotide sequence ID" value="NZ_JAIULA010000013.1"/>
</dbReference>
<comment type="subcellular location">
    <subcellularLocation>
        <location evidence="1">Cell membrane</location>
        <topology evidence="1">Multi-pass membrane protein</topology>
    </subcellularLocation>
</comment>
<keyword evidence="9" id="KW-0808">Transferase</keyword>
<feature type="transmembrane region" description="Helical" evidence="7">
    <location>
        <begin position="346"/>
        <end position="369"/>
    </location>
</feature>
<evidence type="ECO:0000259" key="8">
    <source>
        <dbReference type="Pfam" id="PF01757"/>
    </source>
</evidence>
<dbReference type="GO" id="GO:0009246">
    <property type="term" value="P:enterobacterial common antigen biosynthetic process"/>
    <property type="evidence" value="ECO:0007669"/>
    <property type="project" value="TreeGrafter"/>
</dbReference>
<feature type="domain" description="Acyltransferase 3" evidence="8">
    <location>
        <begin position="14"/>
        <end position="365"/>
    </location>
</feature>
<dbReference type="Pfam" id="PF01757">
    <property type="entry name" value="Acyl_transf_3"/>
    <property type="match status" value="1"/>
</dbReference>
<feature type="transmembrane region" description="Helical" evidence="7">
    <location>
        <begin position="238"/>
        <end position="255"/>
    </location>
</feature>
<evidence type="ECO:0000256" key="7">
    <source>
        <dbReference type="SAM" id="Phobius"/>
    </source>
</evidence>
<evidence type="ECO:0000313" key="10">
    <source>
        <dbReference type="Proteomes" id="UP001139006"/>
    </source>
</evidence>
<evidence type="ECO:0000313" key="9">
    <source>
        <dbReference type="EMBL" id="MCP0887180.1"/>
    </source>
</evidence>
<dbReference type="GO" id="GO:0016413">
    <property type="term" value="F:O-acetyltransferase activity"/>
    <property type="evidence" value="ECO:0007669"/>
    <property type="project" value="TreeGrafter"/>
</dbReference>
<name>A0A9X2FKS1_9LACO</name>
<evidence type="ECO:0000256" key="4">
    <source>
        <dbReference type="ARBA" id="ARBA00022692"/>
    </source>
</evidence>
<evidence type="ECO:0000256" key="5">
    <source>
        <dbReference type="ARBA" id="ARBA00022989"/>
    </source>
</evidence>
<gene>
    <name evidence="9" type="ORF">LB941_07515</name>
</gene>
<keyword evidence="9" id="KW-0012">Acyltransferase</keyword>
<dbReference type="Proteomes" id="UP001139006">
    <property type="component" value="Unassembled WGS sequence"/>
</dbReference>
<feature type="transmembrane region" description="Helical" evidence="7">
    <location>
        <begin position="49"/>
        <end position="76"/>
    </location>
</feature>
<evidence type="ECO:0000256" key="3">
    <source>
        <dbReference type="ARBA" id="ARBA00022475"/>
    </source>
</evidence>
<dbReference type="PANTHER" id="PTHR40074:SF2">
    <property type="entry name" value="O-ACETYLTRANSFERASE WECH"/>
    <property type="match status" value="1"/>
</dbReference>
<evidence type="ECO:0000256" key="1">
    <source>
        <dbReference type="ARBA" id="ARBA00004651"/>
    </source>
</evidence>
<feature type="transmembrane region" description="Helical" evidence="7">
    <location>
        <begin position="168"/>
        <end position="188"/>
    </location>
</feature>
<dbReference type="InterPro" id="IPR002656">
    <property type="entry name" value="Acyl_transf_3_dom"/>
</dbReference>
<keyword evidence="3" id="KW-1003">Cell membrane</keyword>
<protein>
    <submittedName>
        <fullName evidence="9">Acyltransferase</fullName>
    </submittedName>
</protein>
<proteinExistence type="inferred from homology"/>
<dbReference type="PANTHER" id="PTHR40074">
    <property type="entry name" value="O-ACETYLTRANSFERASE WECH"/>
    <property type="match status" value="1"/>
</dbReference>
<accession>A0A9X2FKS1</accession>
<sequence length="397" mass="46612">MTNAIRKKKRPYLYEVDLMRCIFIFGVLANHTTSEFTAGFSASSKEYYFLLATHLVLHFTRMGFMFITGLVLFLGYYNKPKINYPQFWFKRYKGSGIPYLFWNGFFLFFTAIVAGETLKLNTWFTEWISAVIHGDHFYLYYILVTMQLYLIFPIMVWIYKKTEGHHNLVLTISAIIQFIFLIYTKYIFPYISHDGWPFLLRSYGMFVLSYQFYFMAGAYVSIHYKEVTEFVTKWHKRIYWITAGLAVGTLGLFYYNYYILKLSRHYVNLVHQPYLMIYASFMILSIMSLSLQYAKKRTQPKWQGFAKAVGLSSKLSFGVYLTQTASLALLAYLIDLLKTQVNSIVLLLLLPLGYLIVLGGAWLISYFCYKVPPFGVLVGRPQKLRKRKEKDYDKANA</sequence>
<keyword evidence="10" id="KW-1185">Reference proteome</keyword>